<feature type="chain" id="PRO_5030993682" description="LamG domain-containing protein" evidence="1">
    <location>
        <begin position="24"/>
        <end position="250"/>
    </location>
</feature>
<dbReference type="AlphaFoldDB" id="A0A7X1AY67"/>
<evidence type="ECO:0000256" key="1">
    <source>
        <dbReference type="SAM" id="SignalP"/>
    </source>
</evidence>
<dbReference type="Proteomes" id="UP000525652">
    <property type="component" value="Unassembled WGS sequence"/>
</dbReference>
<proteinExistence type="predicted"/>
<accession>A0A7X1AY67</accession>
<dbReference type="EMBL" id="JACHVA010000082">
    <property type="protein sequence ID" value="MBC2602146.1"/>
    <property type="molecule type" value="Genomic_DNA"/>
</dbReference>
<feature type="signal peptide" evidence="1">
    <location>
        <begin position="1"/>
        <end position="23"/>
    </location>
</feature>
<evidence type="ECO:0000313" key="2">
    <source>
        <dbReference type="EMBL" id="MBC2602146.1"/>
    </source>
</evidence>
<reference evidence="2 3" key="1">
    <citation type="submission" date="2020-07" db="EMBL/GenBank/DDBJ databases">
        <authorList>
            <person name="Feng X."/>
        </authorList>
    </citation>
    <scope>NUCLEOTIDE SEQUENCE [LARGE SCALE GENOMIC DNA]</scope>
    <source>
        <strain evidence="2 3">JCM14086</strain>
    </source>
</reference>
<protein>
    <recommendedName>
        <fullName evidence="4">LamG domain-containing protein</fullName>
    </recommendedName>
</protein>
<dbReference type="RefSeq" id="WP_185692844.1">
    <property type="nucleotide sequence ID" value="NZ_JACHVA010000082.1"/>
</dbReference>
<evidence type="ECO:0000313" key="3">
    <source>
        <dbReference type="Proteomes" id="UP000525652"/>
    </source>
</evidence>
<organism evidence="2 3">
    <name type="scientific">Puniceicoccus vermicola</name>
    <dbReference type="NCBI Taxonomy" id="388746"/>
    <lineage>
        <taxon>Bacteria</taxon>
        <taxon>Pseudomonadati</taxon>
        <taxon>Verrucomicrobiota</taxon>
        <taxon>Opitutia</taxon>
        <taxon>Puniceicoccales</taxon>
        <taxon>Puniceicoccaceae</taxon>
        <taxon>Puniceicoccus</taxon>
    </lineage>
</organism>
<keyword evidence="3" id="KW-1185">Reference proteome</keyword>
<gene>
    <name evidence="2" type="ORF">H5P30_10190</name>
</gene>
<keyword evidence="1" id="KW-0732">Signal</keyword>
<name>A0A7X1AY67_9BACT</name>
<sequence>MSRKLKILTLLISNFCLAFQLGASEFLWDFQDSDPGSAPEGTGVSVFGVSEGTTQVVVTGGELELHDPFGEPGNRSVYLSREESAAKHPILQLQLSSPLRDGRLEFDLFLPGDMGTGLMEVDLGDFGGERDQARAKSLAAVQFTTRASGASQGKVSCFSGSSKGSDIVSTRGESRLDKNKVIISWSGIDGTYRIILNGETVTSEKHPDGVFPATNPELAEVSTIRFTTAASAASPSYYIDNVRVNGESAQ</sequence>
<evidence type="ECO:0008006" key="4">
    <source>
        <dbReference type="Google" id="ProtNLM"/>
    </source>
</evidence>
<comment type="caution">
    <text evidence="2">The sequence shown here is derived from an EMBL/GenBank/DDBJ whole genome shotgun (WGS) entry which is preliminary data.</text>
</comment>